<evidence type="ECO:0000256" key="4">
    <source>
        <dbReference type="ARBA" id="ARBA00022692"/>
    </source>
</evidence>
<comment type="similarity">
    <text evidence="2 7">Belongs to the G-protein coupled receptor 1 family.</text>
</comment>
<dbReference type="PANTHER" id="PTHR22750">
    <property type="entry name" value="G-PROTEIN COUPLED RECEPTOR"/>
    <property type="match status" value="1"/>
</dbReference>
<evidence type="ECO:0000259" key="9">
    <source>
        <dbReference type="PROSITE" id="PS50262"/>
    </source>
</evidence>
<comment type="caution">
    <text evidence="10">The sequence shown here is derived from an EMBL/GenBank/DDBJ whole genome shotgun (WGS) entry which is preliminary data.</text>
</comment>
<keyword evidence="7" id="KW-0807">Transducer</keyword>
<dbReference type="AlphaFoldDB" id="A0A834MFX8"/>
<feature type="transmembrane region" description="Helical" evidence="8">
    <location>
        <begin position="184"/>
        <end position="211"/>
    </location>
</feature>
<keyword evidence="4 7" id="KW-0812">Transmembrane</keyword>
<organism evidence="10 11">
    <name type="scientific">Rhynchophorus ferrugineus</name>
    <name type="common">Red palm weevil</name>
    <name type="synonym">Curculio ferrugineus</name>
    <dbReference type="NCBI Taxonomy" id="354439"/>
    <lineage>
        <taxon>Eukaryota</taxon>
        <taxon>Metazoa</taxon>
        <taxon>Ecdysozoa</taxon>
        <taxon>Arthropoda</taxon>
        <taxon>Hexapoda</taxon>
        <taxon>Insecta</taxon>
        <taxon>Pterygota</taxon>
        <taxon>Neoptera</taxon>
        <taxon>Endopterygota</taxon>
        <taxon>Coleoptera</taxon>
        <taxon>Polyphaga</taxon>
        <taxon>Cucujiformia</taxon>
        <taxon>Curculionidae</taxon>
        <taxon>Dryophthorinae</taxon>
        <taxon>Rhynchophorus</taxon>
    </lineage>
</organism>
<dbReference type="InterPro" id="IPR017452">
    <property type="entry name" value="GPCR_Rhodpsn_7TM"/>
</dbReference>
<evidence type="ECO:0000256" key="7">
    <source>
        <dbReference type="RuleBase" id="RU000688"/>
    </source>
</evidence>
<reference evidence="10" key="1">
    <citation type="submission" date="2020-08" db="EMBL/GenBank/DDBJ databases">
        <title>Genome sequencing and assembly of the red palm weevil Rhynchophorus ferrugineus.</title>
        <authorList>
            <person name="Dias G.B."/>
            <person name="Bergman C.M."/>
            <person name="Manee M."/>
        </authorList>
    </citation>
    <scope>NUCLEOTIDE SEQUENCE</scope>
    <source>
        <strain evidence="10">AA-2017</strain>
        <tissue evidence="10">Whole larva</tissue>
    </source>
</reference>
<evidence type="ECO:0000256" key="8">
    <source>
        <dbReference type="SAM" id="Phobius"/>
    </source>
</evidence>
<feature type="transmembrane region" description="Helical" evidence="8">
    <location>
        <begin position="142"/>
        <end position="164"/>
    </location>
</feature>
<evidence type="ECO:0000256" key="5">
    <source>
        <dbReference type="ARBA" id="ARBA00022989"/>
    </source>
</evidence>
<dbReference type="SUPFAM" id="SSF81321">
    <property type="entry name" value="Family A G protein-coupled receptor-like"/>
    <property type="match status" value="1"/>
</dbReference>
<keyword evidence="7" id="KW-0675">Receptor</keyword>
<protein>
    <recommendedName>
        <fullName evidence="9">G-protein coupled receptors family 1 profile domain-containing protein</fullName>
    </recommendedName>
</protein>
<sequence length="352" mass="39887">MGDNPVMASDLNNAVENADPDTETYLTLYDYAIPLLGLFVIVINFIVMLSSGLLIKKGVEPRYTYMFLGNLSMTDFITGLSVLFGQYYPKKYRNHHTCVIQIGMIVASTLSSAYSVGLIAIDRYLYIVCGLKYCRCLSLTKVKASIIVTWIIAIVIGFLPLTSWHGDTHHGKTCWFINVAPKPLVLVTVSVGLIPVLTVFVLYSIILYYAIKNINHIRKSIKTISETIEATNQLRMFKGTTELPIRMRRSRRKLSNCFIPNKFKAVKIVMFTTLSFVLTWSPYFIACVVYVGNECSDGDSRYMCQKLQLLIASPLAILGFANSLINPIIYAWWHTGFRTYIRKKITKIFKSK</sequence>
<feature type="transmembrane region" description="Helical" evidence="8">
    <location>
        <begin position="100"/>
        <end position="121"/>
    </location>
</feature>
<dbReference type="GO" id="GO:0005886">
    <property type="term" value="C:plasma membrane"/>
    <property type="evidence" value="ECO:0007669"/>
    <property type="project" value="UniProtKB-SubCell"/>
</dbReference>
<name>A0A834MFX8_RHYFE</name>
<keyword evidence="6 8" id="KW-0472">Membrane</keyword>
<dbReference type="EMBL" id="JAACXV010000277">
    <property type="protein sequence ID" value="KAF7280696.1"/>
    <property type="molecule type" value="Genomic_DNA"/>
</dbReference>
<dbReference type="Pfam" id="PF00001">
    <property type="entry name" value="7tm_1"/>
    <property type="match status" value="1"/>
</dbReference>
<dbReference type="PROSITE" id="PS00237">
    <property type="entry name" value="G_PROTEIN_RECEP_F1_1"/>
    <property type="match status" value="1"/>
</dbReference>
<gene>
    <name evidence="10" type="ORF">GWI33_005553</name>
</gene>
<dbReference type="Gene3D" id="1.20.1070.10">
    <property type="entry name" value="Rhodopsin 7-helix transmembrane proteins"/>
    <property type="match status" value="1"/>
</dbReference>
<feature type="transmembrane region" description="Helical" evidence="8">
    <location>
        <begin position="67"/>
        <end position="88"/>
    </location>
</feature>
<keyword evidence="3" id="KW-1003">Cell membrane</keyword>
<accession>A0A834MFX8</accession>
<keyword evidence="7" id="KW-0297">G-protein coupled receptor</keyword>
<evidence type="ECO:0000313" key="10">
    <source>
        <dbReference type="EMBL" id="KAF7280696.1"/>
    </source>
</evidence>
<evidence type="ECO:0000256" key="1">
    <source>
        <dbReference type="ARBA" id="ARBA00004651"/>
    </source>
</evidence>
<dbReference type="InterPro" id="IPR000276">
    <property type="entry name" value="GPCR_Rhodpsn"/>
</dbReference>
<dbReference type="OrthoDB" id="10011551at2759"/>
<keyword evidence="5 8" id="KW-1133">Transmembrane helix</keyword>
<keyword evidence="11" id="KW-1185">Reference proteome</keyword>
<feature type="transmembrane region" description="Helical" evidence="8">
    <location>
        <begin position="268"/>
        <end position="291"/>
    </location>
</feature>
<feature type="transmembrane region" description="Helical" evidence="8">
    <location>
        <begin position="31"/>
        <end position="55"/>
    </location>
</feature>
<feature type="transmembrane region" description="Helical" evidence="8">
    <location>
        <begin position="311"/>
        <end position="333"/>
    </location>
</feature>
<evidence type="ECO:0000313" key="11">
    <source>
        <dbReference type="Proteomes" id="UP000625711"/>
    </source>
</evidence>
<dbReference type="PROSITE" id="PS50262">
    <property type="entry name" value="G_PROTEIN_RECEP_F1_2"/>
    <property type="match status" value="1"/>
</dbReference>
<evidence type="ECO:0000256" key="6">
    <source>
        <dbReference type="ARBA" id="ARBA00023136"/>
    </source>
</evidence>
<comment type="subcellular location">
    <subcellularLocation>
        <location evidence="1">Cell membrane</location>
        <topology evidence="1">Multi-pass membrane protein</topology>
    </subcellularLocation>
</comment>
<dbReference type="Proteomes" id="UP000625711">
    <property type="component" value="Unassembled WGS sequence"/>
</dbReference>
<dbReference type="PRINTS" id="PR00237">
    <property type="entry name" value="GPCRRHODOPSN"/>
</dbReference>
<dbReference type="GO" id="GO:0004930">
    <property type="term" value="F:G protein-coupled receptor activity"/>
    <property type="evidence" value="ECO:0007669"/>
    <property type="project" value="UniProtKB-KW"/>
</dbReference>
<evidence type="ECO:0000256" key="3">
    <source>
        <dbReference type="ARBA" id="ARBA00022475"/>
    </source>
</evidence>
<evidence type="ECO:0000256" key="2">
    <source>
        <dbReference type="ARBA" id="ARBA00010663"/>
    </source>
</evidence>
<proteinExistence type="inferred from homology"/>
<feature type="domain" description="G-protein coupled receptors family 1 profile" evidence="9">
    <location>
        <begin position="43"/>
        <end position="330"/>
    </location>
</feature>